<proteinExistence type="predicted"/>
<protein>
    <recommendedName>
        <fullName evidence="3">Host factor-I protein</fullName>
    </recommendedName>
</protein>
<evidence type="ECO:0008006" key="3">
    <source>
        <dbReference type="Google" id="ProtNLM"/>
    </source>
</evidence>
<name>A0A1G7WQJ7_9BACT</name>
<organism evidence="1 2">
    <name type="scientific">Dyadobacter soli</name>
    <dbReference type="NCBI Taxonomy" id="659014"/>
    <lineage>
        <taxon>Bacteria</taxon>
        <taxon>Pseudomonadati</taxon>
        <taxon>Bacteroidota</taxon>
        <taxon>Cytophagia</taxon>
        <taxon>Cytophagales</taxon>
        <taxon>Spirosomataceae</taxon>
        <taxon>Dyadobacter</taxon>
    </lineage>
</organism>
<dbReference type="SUPFAM" id="SSF50182">
    <property type="entry name" value="Sm-like ribonucleoproteins"/>
    <property type="match status" value="1"/>
</dbReference>
<dbReference type="AlphaFoldDB" id="A0A1G7WQJ7"/>
<sequence length="84" mass="9569">MSKRLIRVQPDELLSNQHILKKQPLNVVLSNGNTIFGRLMAIDAVRLVLKDTRDHQHQIALSDLYEVVYDDDRGVVPPSRHASL</sequence>
<dbReference type="STRING" id="659014.SAMN04487996_122135"/>
<reference evidence="2" key="1">
    <citation type="submission" date="2016-10" db="EMBL/GenBank/DDBJ databases">
        <authorList>
            <person name="Varghese N."/>
            <person name="Submissions S."/>
        </authorList>
    </citation>
    <scope>NUCLEOTIDE SEQUENCE [LARGE SCALE GENOMIC DNA]</scope>
    <source>
        <strain evidence="2">DSM 25329</strain>
    </source>
</reference>
<dbReference type="InterPro" id="IPR010920">
    <property type="entry name" value="LSM_dom_sf"/>
</dbReference>
<accession>A0A1G7WQJ7</accession>
<dbReference type="Proteomes" id="UP000198748">
    <property type="component" value="Unassembled WGS sequence"/>
</dbReference>
<keyword evidence="2" id="KW-1185">Reference proteome</keyword>
<evidence type="ECO:0000313" key="2">
    <source>
        <dbReference type="Proteomes" id="UP000198748"/>
    </source>
</evidence>
<evidence type="ECO:0000313" key="1">
    <source>
        <dbReference type="EMBL" id="SDG74222.1"/>
    </source>
</evidence>
<dbReference type="RefSeq" id="WP_090156759.1">
    <property type="nucleotide sequence ID" value="NZ_FNAN01000022.1"/>
</dbReference>
<dbReference type="EMBL" id="FNAN01000022">
    <property type="protein sequence ID" value="SDG74222.1"/>
    <property type="molecule type" value="Genomic_DNA"/>
</dbReference>
<dbReference type="OrthoDB" id="962802at2"/>
<gene>
    <name evidence="1" type="ORF">SAMN04487996_122135</name>
</gene>